<reference evidence="1 2" key="1">
    <citation type="journal article" date="2014" name="Appl. Environ. Microbiol.">
        <title>Comparative genomic and morphological analysis of Listeria phages isolated from farm environments.</title>
        <authorList>
            <person name="Denes T."/>
            <person name="Vongkamjan K."/>
            <person name="Ackermann H.W."/>
            <person name="Moreno Switt A.I."/>
            <person name="Wiedmann M."/>
            <person name="den Bakker H.C."/>
        </authorList>
    </citation>
    <scope>NUCLEOTIDE SEQUENCE [LARGE SCALE GENOMIC DNA]</scope>
</reference>
<evidence type="ECO:0000313" key="2">
    <source>
        <dbReference type="Proteomes" id="UP000026990"/>
    </source>
</evidence>
<dbReference type="RefSeq" id="YP_009044169.1">
    <property type="nucleotide sequence ID" value="NC_024375.1"/>
</dbReference>
<protein>
    <submittedName>
        <fullName evidence="1">Uncharacterized protein</fullName>
    </submittedName>
</protein>
<organism evidence="1 2">
    <name type="scientific">Listeria phage LP-026</name>
    <dbReference type="NCBI Taxonomy" id="1173745"/>
    <lineage>
        <taxon>Viruses</taxon>
        <taxon>Duplodnaviria</taxon>
        <taxon>Heunggongvirae</taxon>
        <taxon>Uroviricota</taxon>
        <taxon>Caudoviricetes</taxon>
        <taxon>Homburgvirus</taxon>
        <taxon>Homburgvirus LP26</taxon>
    </lineage>
</organism>
<evidence type="ECO:0000313" key="1">
    <source>
        <dbReference type="EMBL" id="AHN84778.1"/>
    </source>
</evidence>
<dbReference type="OrthoDB" id="21141at10239"/>
<dbReference type="GeneID" id="19686664"/>
<dbReference type="Proteomes" id="UP000026990">
    <property type="component" value="Segment"/>
</dbReference>
<dbReference type="EMBL" id="KJ094020">
    <property type="protein sequence ID" value="AHN84778.1"/>
    <property type="molecule type" value="Genomic_DNA"/>
</dbReference>
<accession>A0A059TAL4</accession>
<gene>
    <name evidence="1" type="ORF">LP026_084</name>
</gene>
<keyword evidence="2" id="KW-1185">Reference proteome</keyword>
<name>A0A059TAL4_9CAUD</name>
<proteinExistence type="predicted"/>
<dbReference type="KEGG" id="vg:19686664"/>
<sequence length="107" mass="12297">MRLCCISESWCGMSNVKFSLPDLRVRWINNHSGETRTANFKAINTTNVSNICIFKDERGRVFLRIMGDMTSIIDNQVCSLGEGDDEISWGRTVDEISWGRTVWEDEM</sequence>